<dbReference type="RefSeq" id="WP_101628371.1">
    <property type="nucleotide sequence ID" value="NZ_PKKJ01000008.1"/>
</dbReference>
<dbReference type="Proteomes" id="UP000234545">
    <property type="component" value="Unassembled WGS sequence"/>
</dbReference>
<keyword evidence="1" id="KW-1133">Transmembrane helix</keyword>
<comment type="caution">
    <text evidence="2">The sequence shown here is derived from an EMBL/GenBank/DDBJ whole genome shotgun (WGS) entry which is preliminary data.</text>
</comment>
<dbReference type="EMBL" id="PKKJ01000008">
    <property type="protein sequence ID" value="PKY65985.1"/>
    <property type="molecule type" value="Genomic_DNA"/>
</dbReference>
<name>A0A2I1I4B7_9ACTO</name>
<dbReference type="OrthoDB" id="3253394at2"/>
<feature type="transmembrane region" description="Helical" evidence="1">
    <location>
        <begin position="6"/>
        <end position="24"/>
    </location>
</feature>
<evidence type="ECO:0000313" key="3">
    <source>
        <dbReference type="Proteomes" id="UP000234545"/>
    </source>
</evidence>
<organism evidence="2 3">
    <name type="scientific">Schaalia turicensis</name>
    <dbReference type="NCBI Taxonomy" id="131111"/>
    <lineage>
        <taxon>Bacteria</taxon>
        <taxon>Bacillati</taxon>
        <taxon>Actinomycetota</taxon>
        <taxon>Actinomycetes</taxon>
        <taxon>Actinomycetales</taxon>
        <taxon>Actinomycetaceae</taxon>
        <taxon>Schaalia</taxon>
    </lineage>
</organism>
<evidence type="ECO:0000256" key="1">
    <source>
        <dbReference type="SAM" id="Phobius"/>
    </source>
</evidence>
<protein>
    <submittedName>
        <fullName evidence="2">Uncharacterized protein</fullName>
    </submittedName>
</protein>
<gene>
    <name evidence="2" type="ORF">CYJ25_06515</name>
</gene>
<proteinExistence type="predicted"/>
<reference evidence="2 3" key="1">
    <citation type="submission" date="2017-12" db="EMBL/GenBank/DDBJ databases">
        <title>Phylogenetic diversity of female urinary microbiome.</title>
        <authorList>
            <person name="Thomas-White K."/>
            <person name="Wolfe A.J."/>
        </authorList>
    </citation>
    <scope>NUCLEOTIDE SEQUENCE [LARGE SCALE GENOMIC DNA]</scope>
    <source>
        <strain evidence="2 3">UMB0250</strain>
    </source>
</reference>
<accession>A0A2I1I4B7</accession>
<keyword evidence="1" id="KW-0472">Membrane</keyword>
<feature type="transmembrane region" description="Helical" evidence="1">
    <location>
        <begin position="122"/>
        <end position="144"/>
    </location>
</feature>
<sequence length="369" mass="39034">MEFGGIIIIATVVTLLGLIPLLAARQYAKTFSRESDRFSTGMKLLNNNESNRQTCGRSTGQLLGVRRTITQRATIAMADQAAMNAKIRIEHRANKAVREIAKLRARRAARLAAEAAAGRRRLGVSATCAGLTGLVAIVCAALSLSFLWTLIPAALLVMSLAASRMAAIRSDKANEAELELLENLRNAASARGARKEESAPAPKTQKDDLFAGITAERSTSRATVALASHALEKVELEASASTSHAESGGTNVIEMPNASADAVSGEAQTDLVNAEDEAEELALTGTTVERRTWTVNPIPAPRYATRGRVAGRSVHIDTDIRGIPKVGVAVPARPIAATVAENAMTTEQVVADQAVALDLDAVLDARRAQ</sequence>
<evidence type="ECO:0000313" key="2">
    <source>
        <dbReference type="EMBL" id="PKY65985.1"/>
    </source>
</evidence>
<dbReference type="AlphaFoldDB" id="A0A2I1I4B7"/>
<keyword evidence="1" id="KW-0812">Transmembrane</keyword>